<reference evidence="1 2" key="1">
    <citation type="journal article" date="2021" name="BMC Genomics">
        <title>Datura genome reveals duplications of psychoactive alkaloid biosynthetic genes and high mutation rate following tissue culture.</title>
        <authorList>
            <person name="Rajewski A."/>
            <person name="Carter-House D."/>
            <person name="Stajich J."/>
            <person name="Litt A."/>
        </authorList>
    </citation>
    <scope>NUCLEOTIDE SEQUENCE [LARGE SCALE GENOMIC DNA]</scope>
    <source>
        <strain evidence="1">AR-01</strain>
    </source>
</reference>
<keyword evidence="2" id="KW-1185">Reference proteome</keyword>
<sequence length="84" mass="9003">GLSSINFFHMLPTEVHDLESDTLPNRTTQYPTTNTGENAVLNGTVSVPPPDASFDVILSDSHYASTLIPEALEVLGEISSLPYG</sequence>
<organism evidence="1 2">
    <name type="scientific">Datura stramonium</name>
    <name type="common">Jimsonweed</name>
    <name type="synonym">Common thornapple</name>
    <dbReference type="NCBI Taxonomy" id="4076"/>
    <lineage>
        <taxon>Eukaryota</taxon>
        <taxon>Viridiplantae</taxon>
        <taxon>Streptophyta</taxon>
        <taxon>Embryophyta</taxon>
        <taxon>Tracheophyta</taxon>
        <taxon>Spermatophyta</taxon>
        <taxon>Magnoliopsida</taxon>
        <taxon>eudicotyledons</taxon>
        <taxon>Gunneridae</taxon>
        <taxon>Pentapetalae</taxon>
        <taxon>asterids</taxon>
        <taxon>lamiids</taxon>
        <taxon>Solanales</taxon>
        <taxon>Solanaceae</taxon>
        <taxon>Solanoideae</taxon>
        <taxon>Datureae</taxon>
        <taxon>Datura</taxon>
    </lineage>
</organism>
<dbReference type="EMBL" id="JACEIK010021876">
    <property type="protein sequence ID" value="MCE5166343.1"/>
    <property type="molecule type" value="Genomic_DNA"/>
</dbReference>
<accession>A0ABS8Y6R7</accession>
<gene>
    <name evidence="1" type="ORF">HAX54_017812</name>
</gene>
<feature type="non-terminal residue" evidence="1">
    <location>
        <position position="1"/>
    </location>
</feature>
<name>A0ABS8Y6R7_DATST</name>
<evidence type="ECO:0000313" key="2">
    <source>
        <dbReference type="Proteomes" id="UP000823775"/>
    </source>
</evidence>
<comment type="caution">
    <text evidence="1">The sequence shown here is derived from an EMBL/GenBank/DDBJ whole genome shotgun (WGS) entry which is preliminary data.</text>
</comment>
<proteinExistence type="predicted"/>
<evidence type="ECO:0000313" key="1">
    <source>
        <dbReference type="EMBL" id="MCE5166343.1"/>
    </source>
</evidence>
<dbReference type="Proteomes" id="UP000823775">
    <property type="component" value="Unassembled WGS sequence"/>
</dbReference>
<protein>
    <submittedName>
        <fullName evidence="1">Uncharacterized protein</fullName>
    </submittedName>
</protein>